<reference evidence="1" key="1">
    <citation type="submission" date="2020-12" db="EMBL/GenBank/DDBJ databases">
        <title>Metabolic potential, ecology and presence of endohyphal bacteria is reflected in genomic diversity of Mucoromycotina.</title>
        <authorList>
            <person name="Muszewska A."/>
            <person name="Okrasinska A."/>
            <person name="Steczkiewicz K."/>
            <person name="Drgas O."/>
            <person name="Orlowska M."/>
            <person name="Perlinska-Lenart U."/>
            <person name="Aleksandrzak-Piekarczyk T."/>
            <person name="Szatraj K."/>
            <person name="Zielenkiewicz U."/>
            <person name="Pilsyk S."/>
            <person name="Malc E."/>
            <person name="Mieczkowski P."/>
            <person name="Kruszewska J.S."/>
            <person name="Biernat P."/>
            <person name="Pawlowska J."/>
        </authorList>
    </citation>
    <scope>NUCLEOTIDE SEQUENCE</scope>
    <source>
        <strain evidence="1">WA0000017839</strain>
    </source>
</reference>
<organism evidence="1 2">
    <name type="scientific">Mucor saturninus</name>
    <dbReference type="NCBI Taxonomy" id="64648"/>
    <lineage>
        <taxon>Eukaryota</taxon>
        <taxon>Fungi</taxon>
        <taxon>Fungi incertae sedis</taxon>
        <taxon>Mucoromycota</taxon>
        <taxon>Mucoromycotina</taxon>
        <taxon>Mucoromycetes</taxon>
        <taxon>Mucorales</taxon>
        <taxon>Mucorineae</taxon>
        <taxon>Mucoraceae</taxon>
        <taxon>Mucor</taxon>
    </lineage>
</organism>
<protein>
    <submittedName>
        <fullName evidence="1">Uncharacterized protein</fullName>
    </submittedName>
</protein>
<name>A0A8H7QVW0_9FUNG</name>
<gene>
    <name evidence="1" type="ORF">INT47_008645</name>
</gene>
<sequence>MGFGYRVFQGNKYTEANLDKVEKFKLSSGQRPKIIFKVLETAHMSGFLENNKPVYNQALVKAVDKLTQLLVKQYSVAVNLGKLPVNAVEKNWHEDLVKLEIKCLFEVVEFYNKILKGLPKEEIVRQEEDLNKIHKMAELAHHRIMRLTV</sequence>
<comment type="caution">
    <text evidence="1">The sequence shown here is derived from an EMBL/GenBank/DDBJ whole genome shotgun (WGS) entry which is preliminary data.</text>
</comment>
<evidence type="ECO:0000313" key="2">
    <source>
        <dbReference type="Proteomes" id="UP000603453"/>
    </source>
</evidence>
<dbReference type="EMBL" id="JAEPRD010000109">
    <property type="protein sequence ID" value="KAG2198541.1"/>
    <property type="molecule type" value="Genomic_DNA"/>
</dbReference>
<evidence type="ECO:0000313" key="1">
    <source>
        <dbReference type="EMBL" id="KAG2198541.1"/>
    </source>
</evidence>
<proteinExistence type="predicted"/>
<dbReference type="AlphaFoldDB" id="A0A8H7QVW0"/>
<accession>A0A8H7QVW0</accession>
<keyword evidence="2" id="KW-1185">Reference proteome</keyword>
<dbReference type="Proteomes" id="UP000603453">
    <property type="component" value="Unassembled WGS sequence"/>
</dbReference>